<keyword evidence="1" id="KW-0032">Aminotransferase</keyword>
<accession>A0ACC6V3E0</accession>
<evidence type="ECO:0000313" key="1">
    <source>
        <dbReference type="EMBL" id="MFB6491437.1"/>
    </source>
</evidence>
<sequence>MRHYTDRLIMTPGPTEIPHRVRMALARETTNPDLDPAFLELYNSVRARLRDLLGARKAKLYVWVGEAMLGLDAAIANTVKEGTKVLVVDNGVYGEGFADLVKLYGGKPITLGLDWRRAADPHAVERALEANKDVEVITLVHCDTPSALLNDVGEIGKIASHFGAVLIVDAVSSIGSMPVDFDGWGVDVMIGGSQKALNVPTGLTIFAASERAWERFRRVNRGSFYLNPLLWEEMLDGKGVFPYTFSDVLLYALDEGLRLLYEEGLDSVYARHDAARRAARAALEAMGLEPYPSSAACTCPSVTAFSAPRGVRPADVRRIAWEKYGVMLAGSWGRLEESVLRIGHMGVQASPTRLASAFIALGMALRDLGLKADIGAAVEAVLKGF</sequence>
<organism evidence="1 2">
    <name type="scientific">Thermoproteus sp. AZ2</name>
    <dbReference type="NCBI Taxonomy" id="1609232"/>
    <lineage>
        <taxon>Archaea</taxon>
        <taxon>Thermoproteota</taxon>
        <taxon>Thermoprotei</taxon>
        <taxon>Thermoproteales</taxon>
        <taxon>Thermoproteaceae</taxon>
        <taxon>Thermoproteus</taxon>
    </lineage>
</organism>
<protein>
    <submittedName>
        <fullName evidence="1">Pyridoxal-phosphate-dependent aminotransferase family protein</fullName>
    </submittedName>
</protein>
<dbReference type="Proteomes" id="UP000033636">
    <property type="component" value="Unassembled WGS sequence"/>
</dbReference>
<comment type="caution">
    <text evidence="1">The sequence shown here is derived from an EMBL/GenBank/DDBJ whole genome shotgun (WGS) entry which is preliminary data.</text>
</comment>
<reference evidence="1" key="1">
    <citation type="submission" date="2024-07" db="EMBL/GenBank/DDBJ databases">
        <title>Metagenome and Metagenome-Assembled Genomes of Archaea from a hot spring from the geothermal field of Los Azufres, Mexico.</title>
        <authorList>
            <person name="Marin-Paredes R."/>
            <person name="Martinez-Romero E."/>
            <person name="Servin-Garciduenas L.E."/>
        </authorList>
    </citation>
    <scope>NUCLEOTIDE SEQUENCE</scope>
</reference>
<dbReference type="EMBL" id="JZWT02000034">
    <property type="protein sequence ID" value="MFB6491437.1"/>
    <property type="molecule type" value="Genomic_DNA"/>
</dbReference>
<proteinExistence type="predicted"/>
<gene>
    <name evidence="1" type="ORF">TU35_009455</name>
</gene>
<name>A0ACC6V3E0_9CREN</name>
<keyword evidence="1" id="KW-0808">Transferase</keyword>
<evidence type="ECO:0000313" key="2">
    <source>
        <dbReference type="Proteomes" id="UP000033636"/>
    </source>
</evidence>